<comment type="similarity">
    <text evidence="6">Belongs to the HepT RNase toxin family.</text>
</comment>
<keyword evidence="5" id="KW-0378">Hydrolase</keyword>
<evidence type="ECO:0000256" key="1">
    <source>
        <dbReference type="ARBA" id="ARBA00022553"/>
    </source>
</evidence>
<dbReference type="PANTHER" id="PTHR34139">
    <property type="entry name" value="UPF0331 PROTEIN MJ0127"/>
    <property type="match status" value="1"/>
</dbReference>
<sequence length="114" mass="12928">MTTQQERTSLHVDLMCQAARQAIEYVSGMDQIAFVQDPKTLDAVIMKLLVIGELASKVLEEDAPFTKANPDVPWLKMKGMRNRMAHGYFELDHEVVWDTVKNAVPELIEALDKL</sequence>
<dbReference type="GO" id="GO:0004540">
    <property type="term" value="F:RNA nuclease activity"/>
    <property type="evidence" value="ECO:0007669"/>
    <property type="project" value="InterPro"/>
</dbReference>
<evidence type="ECO:0000313" key="7">
    <source>
        <dbReference type="EMBL" id="BBU69273.1"/>
    </source>
</evidence>
<dbReference type="Proteomes" id="UP000463961">
    <property type="component" value="Chromosome"/>
</dbReference>
<dbReference type="InterPro" id="IPR037038">
    <property type="entry name" value="HepT-like_sf"/>
</dbReference>
<evidence type="ECO:0000256" key="3">
    <source>
        <dbReference type="ARBA" id="ARBA00022722"/>
    </source>
</evidence>
<keyword evidence="3" id="KW-0540">Nuclease</keyword>
<keyword evidence="1" id="KW-0597">Phosphoprotein</keyword>
<keyword evidence="2" id="KW-1277">Toxin-antitoxin system</keyword>
<dbReference type="GO" id="GO:0016787">
    <property type="term" value="F:hydrolase activity"/>
    <property type="evidence" value="ECO:0007669"/>
    <property type="project" value="UniProtKB-KW"/>
</dbReference>
<dbReference type="AlphaFoldDB" id="A0A679HT65"/>
<reference evidence="8" key="1">
    <citation type="submission" date="2020-01" db="EMBL/GenBank/DDBJ databases">
        <title>Phosphoaccumulans saitamaens gen. nov., sp. nov., a polyphosphate accumulating bacterium isolated from surface river water.</title>
        <authorList>
            <person name="Watanabe K."/>
            <person name="Suda W."/>
        </authorList>
    </citation>
    <scope>NUCLEOTIDE SEQUENCE [LARGE SCALE GENOMIC DNA]</scope>
    <source>
        <strain evidence="8">ICHIAU1</strain>
    </source>
</reference>
<evidence type="ECO:0000256" key="2">
    <source>
        <dbReference type="ARBA" id="ARBA00022649"/>
    </source>
</evidence>
<dbReference type="InterPro" id="IPR051813">
    <property type="entry name" value="HepT_RNase_toxin"/>
</dbReference>
<dbReference type="InterPro" id="IPR008201">
    <property type="entry name" value="HepT-like"/>
</dbReference>
<dbReference type="EMBL" id="AP022345">
    <property type="protein sequence ID" value="BBU69273.1"/>
    <property type="molecule type" value="Genomic_DNA"/>
</dbReference>
<organism evidence="7 8">
    <name type="scientific">Fluviibacter phosphoraccumulans</name>
    <dbReference type="NCBI Taxonomy" id="1751046"/>
    <lineage>
        <taxon>Bacteria</taxon>
        <taxon>Pseudomonadati</taxon>
        <taxon>Pseudomonadota</taxon>
        <taxon>Betaproteobacteria</taxon>
        <taxon>Rhodocyclales</taxon>
        <taxon>Fluviibacteraceae</taxon>
        <taxon>Fluviibacter</taxon>
    </lineage>
</organism>
<evidence type="ECO:0000256" key="6">
    <source>
        <dbReference type="ARBA" id="ARBA00024207"/>
    </source>
</evidence>
<evidence type="ECO:0000256" key="5">
    <source>
        <dbReference type="ARBA" id="ARBA00022801"/>
    </source>
</evidence>
<proteinExistence type="inferred from homology"/>
<keyword evidence="8" id="KW-1185">Reference proteome</keyword>
<dbReference type="PANTHER" id="PTHR34139:SF1">
    <property type="entry name" value="RNASE MJ1380-RELATED"/>
    <property type="match status" value="1"/>
</dbReference>
<evidence type="ECO:0000313" key="8">
    <source>
        <dbReference type="Proteomes" id="UP000463961"/>
    </source>
</evidence>
<gene>
    <name evidence="7" type="ORF">ICHIAU1_15560</name>
</gene>
<name>A0A679HT65_9RHOO</name>
<dbReference type="GO" id="GO:0110001">
    <property type="term" value="C:toxin-antitoxin complex"/>
    <property type="evidence" value="ECO:0007669"/>
    <property type="project" value="InterPro"/>
</dbReference>
<dbReference type="Pfam" id="PF01934">
    <property type="entry name" value="HepT-like"/>
    <property type="match status" value="1"/>
</dbReference>
<evidence type="ECO:0000256" key="4">
    <source>
        <dbReference type="ARBA" id="ARBA00022741"/>
    </source>
</evidence>
<protein>
    <submittedName>
        <fullName evidence="7">DUF86 domain-containing protein</fullName>
    </submittedName>
</protein>
<dbReference type="GO" id="GO:0000166">
    <property type="term" value="F:nucleotide binding"/>
    <property type="evidence" value="ECO:0007669"/>
    <property type="project" value="UniProtKB-KW"/>
</dbReference>
<keyword evidence="4" id="KW-0547">Nucleotide-binding</keyword>
<accession>A0A679HT65</accession>
<dbReference type="RefSeq" id="WP_202930671.1">
    <property type="nucleotide sequence ID" value="NZ_AP019011.1"/>
</dbReference>
<dbReference type="Gene3D" id="1.20.120.580">
    <property type="entry name" value="bsu32300-like"/>
    <property type="match status" value="1"/>
</dbReference>